<organism evidence="2 3">
    <name type="scientific">Lentinus brumalis</name>
    <dbReference type="NCBI Taxonomy" id="2498619"/>
    <lineage>
        <taxon>Eukaryota</taxon>
        <taxon>Fungi</taxon>
        <taxon>Dikarya</taxon>
        <taxon>Basidiomycota</taxon>
        <taxon>Agaricomycotina</taxon>
        <taxon>Agaricomycetes</taxon>
        <taxon>Polyporales</taxon>
        <taxon>Polyporaceae</taxon>
        <taxon>Lentinus</taxon>
    </lineage>
</organism>
<dbReference type="AlphaFoldDB" id="A0A371DWN9"/>
<protein>
    <recommendedName>
        <fullName evidence="4">Secreted protein</fullName>
    </recommendedName>
</protein>
<sequence length="113" mass="12587">MHSSSPASRWIAIFAVCTRVVGAHSRICTRALPRPSLVILLRYLCPAVSLYQLERSHILLPTNDRRARTDISRASHLIAQIVFSRACRRIDGLAPEGVTIRRPLCQDSSHAST</sequence>
<reference evidence="2 3" key="1">
    <citation type="journal article" date="2018" name="Biotechnol. Biofuels">
        <title>Integrative visual omics of the white-rot fungus Polyporus brumalis exposes the biotechnological potential of its oxidative enzymes for delignifying raw plant biomass.</title>
        <authorList>
            <person name="Miyauchi S."/>
            <person name="Rancon A."/>
            <person name="Drula E."/>
            <person name="Hage H."/>
            <person name="Chaduli D."/>
            <person name="Favel A."/>
            <person name="Grisel S."/>
            <person name="Henrissat B."/>
            <person name="Herpoel-Gimbert I."/>
            <person name="Ruiz-Duenas F.J."/>
            <person name="Chevret D."/>
            <person name="Hainaut M."/>
            <person name="Lin J."/>
            <person name="Wang M."/>
            <person name="Pangilinan J."/>
            <person name="Lipzen A."/>
            <person name="Lesage-Meessen L."/>
            <person name="Navarro D."/>
            <person name="Riley R."/>
            <person name="Grigoriev I.V."/>
            <person name="Zhou S."/>
            <person name="Raouche S."/>
            <person name="Rosso M.N."/>
        </authorList>
    </citation>
    <scope>NUCLEOTIDE SEQUENCE [LARGE SCALE GENOMIC DNA]</scope>
    <source>
        <strain evidence="2 3">BRFM 1820</strain>
    </source>
</reference>
<evidence type="ECO:0008006" key="4">
    <source>
        <dbReference type="Google" id="ProtNLM"/>
    </source>
</evidence>
<evidence type="ECO:0000256" key="1">
    <source>
        <dbReference type="SAM" id="SignalP"/>
    </source>
</evidence>
<dbReference type="EMBL" id="KZ857379">
    <property type="protein sequence ID" value="RDX56969.1"/>
    <property type="molecule type" value="Genomic_DNA"/>
</dbReference>
<feature type="signal peptide" evidence="1">
    <location>
        <begin position="1"/>
        <end position="23"/>
    </location>
</feature>
<name>A0A371DWN9_9APHY</name>
<evidence type="ECO:0000313" key="3">
    <source>
        <dbReference type="Proteomes" id="UP000256964"/>
    </source>
</evidence>
<evidence type="ECO:0000313" key="2">
    <source>
        <dbReference type="EMBL" id="RDX56969.1"/>
    </source>
</evidence>
<keyword evidence="3" id="KW-1185">Reference proteome</keyword>
<feature type="chain" id="PRO_5016910804" description="Secreted protein" evidence="1">
    <location>
        <begin position="24"/>
        <end position="113"/>
    </location>
</feature>
<accession>A0A371DWN9</accession>
<gene>
    <name evidence="2" type="ORF">OH76DRAFT_3360</name>
</gene>
<proteinExistence type="predicted"/>
<keyword evidence="1" id="KW-0732">Signal</keyword>
<dbReference type="Proteomes" id="UP000256964">
    <property type="component" value="Unassembled WGS sequence"/>
</dbReference>